<dbReference type="RefSeq" id="WP_034320203.1">
    <property type="nucleotide sequence ID" value="NZ_JFBM01000038.1"/>
</dbReference>
<proteinExistence type="predicted"/>
<comment type="caution">
    <text evidence="1">The sequence shown here is derived from an EMBL/GenBank/DDBJ whole genome shotgun (WGS) entry which is preliminary data.</text>
</comment>
<organism evidence="1 2">
    <name type="scientific">Amycolatopsis lurida NRRL 2430</name>
    <dbReference type="NCBI Taxonomy" id="1460371"/>
    <lineage>
        <taxon>Bacteria</taxon>
        <taxon>Bacillati</taxon>
        <taxon>Actinomycetota</taxon>
        <taxon>Actinomycetes</taxon>
        <taxon>Pseudonocardiales</taxon>
        <taxon>Pseudonocardiaceae</taxon>
        <taxon>Amycolatopsis</taxon>
    </lineage>
</organism>
<evidence type="ECO:0000313" key="2">
    <source>
        <dbReference type="Proteomes" id="UP000256220"/>
    </source>
</evidence>
<keyword evidence="2" id="KW-1185">Reference proteome</keyword>
<sequence length="65" mass="6824">MISGLDLGGHRGSVDAYVRAHGAVPHNSWVNRANGEATVVYDFAGNRLGLVWADGSIARIFVTGA</sequence>
<gene>
    <name evidence="1" type="ORF">BB31_33910</name>
</gene>
<accession>A0A2P2FJQ3</accession>
<name>A0A2P2FJQ3_AMYLU</name>
<protein>
    <submittedName>
        <fullName evidence="1">Uncharacterized protein</fullName>
    </submittedName>
</protein>
<dbReference type="Proteomes" id="UP000256220">
    <property type="component" value="Unassembled WGS sequence"/>
</dbReference>
<reference evidence="1 2" key="1">
    <citation type="journal article" date="2014" name="Genome Announc.">
        <title>Draft Genome Sequence of Amycolatopsis lurida NRRL 2430, Producer of the Glycopeptide Family Antibiotic Ristocetin.</title>
        <authorList>
            <person name="Kwun M.J."/>
            <person name="Hong H.J."/>
        </authorList>
    </citation>
    <scope>NUCLEOTIDE SEQUENCE [LARGE SCALE GENOMIC DNA]</scope>
    <source>
        <strain evidence="1 2">NRRL 2430</strain>
    </source>
</reference>
<evidence type="ECO:0000313" key="1">
    <source>
        <dbReference type="EMBL" id="KFU76932.1"/>
    </source>
</evidence>
<dbReference type="EMBL" id="JFBM01000038">
    <property type="protein sequence ID" value="KFU76932.1"/>
    <property type="molecule type" value="Genomic_DNA"/>
</dbReference>
<dbReference type="AlphaFoldDB" id="A0A2P2FJQ3"/>